<dbReference type="PANTHER" id="PTHR30615">
    <property type="entry name" value="UNCHARACTERIZED PROTEIN YJBQ-RELATED"/>
    <property type="match status" value="1"/>
</dbReference>
<protein>
    <submittedName>
        <fullName evidence="2">Secondary thiamine-phosphate synthase enzyme YjbQ</fullName>
    </submittedName>
</protein>
<dbReference type="PIRSF" id="PIRSF004681">
    <property type="entry name" value="UCP004681"/>
    <property type="match status" value="1"/>
</dbReference>
<keyword evidence="3" id="KW-1185">Reference proteome</keyword>
<dbReference type="Pfam" id="PF01894">
    <property type="entry name" value="YjbQ"/>
    <property type="match status" value="1"/>
</dbReference>
<dbReference type="Proteomes" id="UP001461341">
    <property type="component" value="Chromosome"/>
</dbReference>
<proteinExistence type="inferred from homology"/>
<accession>A0ABZ2YBB3</accession>
<dbReference type="InterPro" id="IPR001602">
    <property type="entry name" value="UPF0047_YjbQ-like"/>
</dbReference>
<dbReference type="RefSeq" id="WP_369018447.1">
    <property type="nucleotide sequence ID" value="NZ_CP121689.1"/>
</dbReference>
<dbReference type="PANTHER" id="PTHR30615:SF8">
    <property type="entry name" value="UPF0047 PROTEIN C4A8.02C"/>
    <property type="match status" value="1"/>
</dbReference>
<sequence length="138" mass="15402">MVVTREIRLSTKGHTDIIDITEEVEQAIARSGVKDGIVCLFVPGSTGIVTTMEFEPGLVEDLKRFWEKIASSRDEYQHNARWGDGNGYAHVRAAASGPSLTLPFKDGKVIRGTWQDIVFIDFDNRPRSRTLIVQIVGE</sequence>
<comment type="similarity">
    <text evidence="1">Belongs to the UPF0047 family.</text>
</comment>
<name>A0ABZ2YBB3_9BACT</name>
<dbReference type="EMBL" id="CP121689">
    <property type="protein sequence ID" value="WZL76289.1"/>
    <property type="molecule type" value="Genomic_DNA"/>
</dbReference>
<organism evidence="2 3">
    <name type="scientific">Thermatribacter velox</name>
    <dbReference type="NCBI Taxonomy" id="3039681"/>
    <lineage>
        <taxon>Bacteria</taxon>
        <taxon>Pseudomonadati</taxon>
        <taxon>Atribacterota</taxon>
        <taxon>Atribacteria</taxon>
        <taxon>Atribacterales</taxon>
        <taxon>Thermatribacteraceae</taxon>
        <taxon>Thermatribacter</taxon>
    </lineage>
</organism>
<evidence type="ECO:0000313" key="3">
    <source>
        <dbReference type="Proteomes" id="UP001461341"/>
    </source>
</evidence>
<dbReference type="NCBIfam" id="TIGR00149">
    <property type="entry name" value="TIGR00149_YjbQ"/>
    <property type="match status" value="1"/>
</dbReference>
<dbReference type="InterPro" id="IPR035917">
    <property type="entry name" value="YjbQ-like_sf"/>
</dbReference>
<dbReference type="Gene3D" id="2.60.120.460">
    <property type="entry name" value="YjbQ-like"/>
    <property type="match status" value="1"/>
</dbReference>
<evidence type="ECO:0000313" key="2">
    <source>
        <dbReference type="EMBL" id="WZL76289.1"/>
    </source>
</evidence>
<evidence type="ECO:0000256" key="1">
    <source>
        <dbReference type="ARBA" id="ARBA00005534"/>
    </source>
</evidence>
<gene>
    <name evidence="2" type="ORF">QBE54_00725</name>
</gene>
<dbReference type="SUPFAM" id="SSF111038">
    <property type="entry name" value="YjbQ-like"/>
    <property type="match status" value="1"/>
</dbReference>
<reference evidence="2 3" key="1">
    <citation type="submission" date="2023-03" db="EMBL/GenBank/DDBJ databases">
        <title>Novel Species.</title>
        <authorList>
            <person name="Ma S."/>
        </authorList>
    </citation>
    <scope>NUCLEOTIDE SEQUENCE [LARGE SCALE GENOMIC DNA]</scope>
    <source>
        <strain evidence="2 3">B11</strain>
    </source>
</reference>